<reference evidence="2 3" key="1">
    <citation type="submission" date="2021-04" db="EMBL/GenBank/DDBJ databases">
        <title>Characterization of the biosynthetic gene cluster of new lipopeptides with antitumor activity in the genome of the marine Streptomyces PHM034.</title>
        <authorList>
            <person name="Ceniceros A."/>
            <person name="Canedo L."/>
            <person name="Mendez C."/>
            <person name="Olano C."/>
            <person name="Schleissner C."/>
            <person name="Cuevas C."/>
            <person name="De La Calle F."/>
            <person name="Salas J.A."/>
        </authorList>
    </citation>
    <scope>NUCLEOTIDE SEQUENCE [LARGE SCALE GENOMIC DNA]</scope>
    <source>
        <strain evidence="2 3">PHM034</strain>
    </source>
</reference>
<sequence length="63" mass="6447">MIEASQKGPPARASNARSTSEVSSSVEQLPVLGVRADPGASQGPLFVLTQHPEDAHPTPASPS</sequence>
<dbReference type="Proteomes" id="UP000682308">
    <property type="component" value="Unassembled WGS sequence"/>
</dbReference>
<accession>A0A941FF98</accession>
<evidence type="ECO:0000313" key="2">
    <source>
        <dbReference type="EMBL" id="MBR8642894.1"/>
    </source>
</evidence>
<comment type="caution">
    <text evidence="2">The sequence shown here is derived from an EMBL/GenBank/DDBJ whole genome shotgun (WGS) entry which is preliminary data.</text>
</comment>
<dbReference type="EMBL" id="JAGTPG010000002">
    <property type="protein sequence ID" value="MBR8642894.1"/>
    <property type="molecule type" value="Genomic_DNA"/>
</dbReference>
<name>A0A941FF98_9ACTN</name>
<dbReference type="AlphaFoldDB" id="A0A941FF98"/>
<feature type="compositionally biased region" description="Polar residues" evidence="1">
    <location>
        <begin position="15"/>
        <end position="27"/>
    </location>
</feature>
<proteinExistence type="predicted"/>
<keyword evidence="3" id="KW-1185">Reference proteome</keyword>
<evidence type="ECO:0000313" key="3">
    <source>
        <dbReference type="Proteomes" id="UP000682308"/>
    </source>
</evidence>
<gene>
    <name evidence="2" type="ORF">KEF29_35220</name>
</gene>
<evidence type="ECO:0000256" key="1">
    <source>
        <dbReference type="SAM" id="MobiDB-lite"/>
    </source>
</evidence>
<feature type="region of interest" description="Disordered" evidence="1">
    <location>
        <begin position="1"/>
        <end position="63"/>
    </location>
</feature>
<protein>
    <submittedName>
        <fullName evidence="2">Uncharacterized protein</fullName>
    </submittedName>
</protein>
<organism evidence="2 3">
    <name type="scientific">Streptomyces tuirus</name>
    <dbReference type="NCBI Taxonomy" id="68278"/>
    <lineage>
        <taxon>Bacteria</taxon>
        <taxon>Bacillati</taxon>
        <taxon>Actinomycetota</taxon>
        <taxon>Actinomycetes</taxon>
        <taxon>Kitasatosporales</taxon>
        <taxon>Streptomycetaceae</taxon>
        <taxon>Streptomyces</taxon>
    </lineage>
</organism>